<dbReference type="Pfam" id="PF12833">
    <property type="entry name" value="HTH_18"/>
    <property type="match status" value="1"/>
</dbReference>
<evidence type="ECO:0000259" key="6">
    <source>
        <dbReference type="PROSITE" id="PS01124"/>
    </source>
</evidence>
<keyword evidence="5" id="KW-1133">Transmembrane helix</keyword>
<dbReference type="SMART" id="SM00342">
    <property type="entry name" value="HTH_ARAC"/>
    <property type="match status" value="1"/>
</dbReference>
<feature type="region of interest" description="Disordered" evidence="4">
    <location>
        <begin position="407"/>
        <end position="442"/>
    </location>
</feature>
<evidence type="ECO:0000256" key="3">
    <source>
        <dbReference type="ARBA" id="ARBA00023163"/>
    </source>
</evidence>
<evidence type="ECO:0000313" key="7">
    <source>
        <dbReference type="EMBL" id="AAX16423.1"/>
    </source>
</evidence>
<keyword evidence="5" id="KW-0472">Membrane</keyword>
<dbReference type="SUPFAM" id="SSF46689">
    <property type="entry name" value="Homeodomain-like"/>
    <property type="match status" value="1"/>
</dbReference>
<keyword evidence="5" id="KW-0812">Transmembrane</keyword>
<sequence>MKITRYILLVLFTALLIICVIQLRAEPKQFFEDNSSKSRQELFEKGTSFIKKEMPDSALAYFALAARGYGSNNLSKEEQQICAKALTNAGYVHFFFFQDYPAAYSAFLSSNDIAEKEGLTRIACMNDLNIGNVYSIYKDYREASQMYKKAFNSAKRNGFSDLMMMAFIDLADVYYNEQGLIAPMRDELAALGSDTLPRSHPLTPYTRNVYYGLLSADRGDKMAGRWFEQAKDSVGSIHLGERYAYNADFMISRILQHNGKPAQAADRLRLILQDSAIGANQDVEAMVYQRMADYYAEAGMSDSAQLYKMKYLEMSDSIFATQKLTAVKNLTASHERQELTTQITRMTEAQTFHRRILTCICVALAVVILLMIWIIYKNRQLKSSNEELYKRNRELLALSERDLLAPGETAGVPTTAETDADGDDPELPVKSGATEQKGKLSPDSEYMRELRRKILEVMESDEIFSPDFNSSRLAALCDSNTRYLSVALSGSEDETLPVLLSRFRVREAMRRLASTSGKYSNLTIEAIGESVGFKTRSTFSATFKRVTGLSPKDYRKISMETGGE</sequence>
<dbReference type="GO" id="GO:0003700">
    <property type="term" value="F:DNA-binding transcription factor activity"/>
    <property type="evidence" value="ECO:0007669"/>
    <property type="project" value="InterPro"/>
</dbReference>
<dbReference type="PANTHER" id="PTHR43280:SF2">
    <property type="entry name" value="HTH-TYPE TRANSCRIPTIONAL REGULATOR EXSA"/>
    <property type="match status" value="1"/>
</dbReference>
<evidence type="ECO:0000256" key="1">
    <source>
        <dbReference type="ARBA" id="ARBA00023015"/>
    </source>
</evidence>
<organism evidence="7">
    <name type="scientific">uncultured murine large bowel bacterium BAC 54B</name>
    <dbReference type="NCBI Taxonomy" id="314101"/>
    <lineage>
        <taxon>Bacteria</taxon>
        <taxon>environmental samples</taxon>
    </lineage>
</organism>
<proteinExistence type="predicted"/>
<dbReference type="EMBL" id="AY766186">
    <property type="protein sequence ID" value="AAX16423.1"/>
    <property type="molecule type" value="Genomic_DNA"/>
</dbReference>
<dbReference type="InterPro" id="IPR011990">
    <property type="entry name" value="TPR-like_helical_dom_sf"/>
</dbReference>
<reference evidence="7" key="1">
    <citation type="journal article" date="2005" name="Appl. Environ. Microbiol.">
        <title>Construction, analysis, and beta-glucanase screening of a bacterial artificial chromosome library from the large-bowel microbiota of mice.</title>
        <authorList>
            <person name="Walter J."/>
            <person name="Mangold M."/>
            <person name="Tannock G.W."/>
        </authorList>
    </citation>
    <scope>NUCLEOTIDE SEQUENCE</scope>
</reference>
<protein>
    <submittedName>
        <fullName evidence="7">Transcription regulator araC/xylS</fullName>
    </submittedName>
</protein>
<evidence type="ECO:0000256" key="4">
    <source>
        <dbReference type="SAM" id="MobiDB-lite"/>
    </source>
</evidence>
<dbReference type="AlphaFoldDB" id="Q58WQ3"/>
<dbReference type="PANTHER" id="PTHR43280">
    <property type="entry name" value="ARAC-FAMILY TRANSCRIPTIONAL REGULATOR"/>
    <property type="match status" value="1"/>
</dbReference>
<evidence type="ECO:0000256" key="5">
    <source>
        <dbReference type="SAM" id="Phobius"/>
    </source>
</evidence>
<dbReference type="Gene3D" id="1.25.40.10">
    <property type="entry name" value="Tetratricopeptide repeat domain"/>
    <property type="match status" value="1"/>
</dbReference>
<keyword evidence="2" id="KW-0238">DNA-binding</keyword>
<dbReference type="GO" id="GO:0043565">
    <property type="term" value="F:sequence-specific DNA binding"/>
    <property type="evidence" value="ECO:0007669"/>
    <property type="project" value="InterPro"/>
</dbReference>
<evidence type="ECO:0000256" key="2">
    <source>
        <dbReference type="ARBA" id="ARBA00023125"/>
    </source>
</evidence>
<feature type="transmembrane region" description="Helical" evidence="5">
    <location>
        <begin position="355"/>
        <end position="376"/>
    </location>
</feature>
<name>Q58WQ3_9BACT</name>
<dbReference type="PROSITE" id="PS01124">
    <property type="entry name" value="HTH_ARAC_FAMILY_2"/>
    <property type="match status" value="1"/>
</dbReference>
<dbReference type="InterPro" id="IPR018060">
    <property type="entry name" value="HTH_AraC"/>
</dbReference>
<dbReference type="Gene3D" id="1.10.10.60">
    <property type="entry name" value="Homeodomain-like"/>
    <property type="match status" value="1"/>
</dbReference>
<keyword evidence="3" id="KW-0804">Transcription</keyword>
<dbReference type="SUPFAM" id="SSF48452">
    <property type="entry name" value="TPR-like"/>
    <property type="match status" value="1"/>
</dbReference>
<feature type="domain" description="HTH araC/xylS-type" evidence="6">
    <location>
        <begin position="452"/>
        <end position="557"/>
    </location>
</feature>
<dbReference type="InterPro" id="IPR009057">
    <property type="entry name" value="Homeodomain-like_sf"/>
</dbReference>
<keyword evidence="1" id="KW-0805">Transcription regulation</keyword>
<accession>Q58WQ3</accession>